<dbReference type="OrthoDB" id="1166527at2759"/>
<dbReference type="GO" id="GO:0003677">
    <property type="term" value="F:DNA binding"/>
    <property type="evidence" value="ECO:0007669"/>
    <property type="project" value="InterPro"/>
</dbReference>
<dbReference type="Proteomes" id="UP000272942">
    <property type="component" value="Unassembled WGS sequence"/>
</dbReference>
<name>A0A183A7K1_9TREM</name>
<accession>A0A183A7K1</accession>
<sequence length="112" mass="12686">MDPSVVSVKAAKKASKAKVPKVDTKKRRRKESYATYIYKLLSQVHPDTGISTKTMSIMTSFVNDIFECIASPNYLLTTTSARPSRVEKSKLQFGFCCPRIWPSMLSPRVPRR</sequence>
<dbReference type="GO" id="GO:0000786">
    <property type="term" value="C:nucleosome"/>
    <property type="evidence" value="ECO:0007669"/>
    <property type="project" value="InterPro"/>
</dbReference>
<proteinExistence type="inferred from homology"/>
<dbReference type="GO" id="GO:0046982">
    <property type="term" value="F:protein heterodimerization activity"/>
    <property type="evidence" value="ECO:0007669"/>
    <property type="project" value="InterPro"/>
</dbReference>
<keyword evidence="5" id="KW-1185">Reference proteome</keyword>
<dbReference type="GO" id="GO:0030527">
    <property type="term" value="F:structural constituent of chromatin"/>
    <property type="evidence" value="ECO:0007669"/>
    <property type="project" value="InterPro"/>
</dbReference>
<reference evidence="4 5" key="2">
    <citation type="submission" date="2018-11" db="EMBL/GenBank/DDBJ databases">
        <authorList>
            <consortium name="Pathogen Informatics"/>
        </authorList>
    </citation>
    <scope>NUCLEOTIDE SEQUENCE [LARGE SCALE GENOMIC DNA]</scope>
    <source>
        <strain evidence="4 5">Egypt</strain>
    </source>
</reference>
<evidence type="ECO:0000256" key="1">
    <source>
        <dbReference type="ARBA" id="ARBA00006846"/>
    </source>
</evidence>
<comment type="similarity">
    <text evidence="1">Belongs to the histone H2B family.</text>
</comment>
<dbReference type="InterPro" id="IPR000558">
    <property type="entry name" value="Histone_H2B"/>
</dbReference>
<dbReference type="Pfam" id="PF00125">
    <property type="entry name" value="Histone"/>
    <property type="match status" value="1"/>
</dbReference>
<evidence type="ECO:0000313" key="6">
    <source>
        <dbReference type="WBParaSite" id="ECPE_0000293901-mRNA-1"/>
    </source>
</evidence>
<dbReference type="PANTHER" id="PTHR23428">
    <property type="entry name" value="HISTONE H2B"/>
    <property type="match status" value="1"/>
</dbReference>
<dbReference type="SMART" id="SM00427">
    <property type="entry name" value="H2B"/>
    <property type="match status" value="1"/>
</dbReference>
<gene>
    <name evidence="4" type="ORF">ECPE_LOCUS2936</name>
</gene>
<dbReference type="InterPro" id="IPR007125">
    <property type="entry name" value="H2A/H2B/H3"/>
</dbReference>
<evidence type="ECO:0000259" key="3">
    <source>
        <dbReference type="Pfam" id="PF00125"/>
    </source>
</evidence>
<dbReference type="WBParaSite" id="ECPE_0000293901-mRNA-1">
    <property type="protein sequence ID" value="ECPE_0000293901-mRNA-1"/>
    <property type="gene ID" value="ECPE_0000293901"/>
</dbReference>
<evidence type="ECO:0000313" key="5">
    <source>
        <dbReference type="Proteomes" id="UP000272942"/>
    </source>
</evidence>
<dbReference type="SUPFAM" id="SSF47113">
    <property type="entry name" value="Histone-fold"/>
    <property type="match status" value="1"/>
</dbReference>
<dbReference type="AlphaFoldDB" id="A0A183A7K1"/>
<dbReference type="InterPro" id="IPR009072">
    <property type="entry name" value="Histone-fold"/>
</dbReference>
<feature type="domain" description="Core Histone H2A/H2B/H3" evidence="3">
    <location>
        <begin position="23"/>
        <end position="82"/>
    </location>
</feature>
<organism evidence="6">
    <name type="scientific">Echinostoma caproni</name>
    <dbReference type="NCBI Taxonomy" id="27848"/>
    <lineage>
        <taxon>Eukaryota</taxon>
        <taxon>Metazoa</taxon>
        <taxon>Spiralia</taxon>
        <taxon>Lophotrochozoa</taxon>
        <taxon>Platyhelminthes</taxon>
        <taxon>Trematoda</taxon>
        <taxon>Digenea</taxon>
        <taxon>Plagiorchiida</taxon>
        <taxon>Echinostomata</taxon>
        <taxon>Echinostomatoidea</taxon>
        <taxon>Echinostomatidae</taxon>
        <taxon>Echinostoma</taxon>
    </lineage>
</organism>
<evidence type="ECO:0000256" key="2">
    <source>
        <dbReference type="SAM" id="MobiDB-lite"/>
    </source>
</evidence>
<protein>
    <submittedName>
        <fullName evidence="6">Histone domain-containing protein</fullName>
    </submittedName>
</protein>
<dbReference type="EMBL" id="UZAN01039965">
    <property type="protein sequence ID" value="VDP67876.1"/>
    <property type="molecule type" value="Genomic_DNA"/>
</dbReference>
<feature type="region of interest" description="Disordered" evidence="2">
    <location>
        <begin position="1"/>
        <end position="28"/>
    </location>
</feature>
<dbReference type="PRINTS" id="PR00621">
    <property type="entry name" value="HISTONEH2B"/>
</dbReference>
<evidence type="ECO:0000313" key="4">
    <source>
        <dbReference type="EMBL" id="VDP67876.1"/>
    </source>
</evidence>
<feature type="compositionally biased region" description="Basic residues" evidence="2">
    <location>
        <begin position="10"/>
        <end position="28"/>
    </location>
</feature>
<reference evidence="6" key="1">
    <citation type="submission" date="2016-06" db="UniProtKB">
        <authorList>
            <consortium name="WormBaseParasite"/>
        </authorList>
    </citation>
    <scope>IDENTIFICATION</scope>
</reference>
<dbReference type="Gene3D" id="1.10.20.10">
    <property type="entry name" value="Histone, subunit A"/>
    <property type="match status" value="1"/>
</dbReference>